<dbReference type="Proteomes" id="UP000279833">
    <property type="component" value="Unassembled WGS sequence"/>
</dbReference>
<keyword evidence="2" id="KW-1185">Reference proteome</keyword>
<reference evidence="1 2" key="2">
    <citation type="submission" date="2018-11" db="EMBL/GenBank/DDBJ databases">
        <authorList>
            <consortium name="Pathogen Informatics"/>
        </authorList>
    </citation>
    <scope>NUCLEOTIDE SEQUENCE [LARGE SCALE GENOMIC DNA]</scope>
    <source>
        <strain evidence="1">Dakar</strain>
        <strain evidence="2">Dakar, Senegal</strain>
    </source>
</reference>
<organism evidence="3">
    <name type="scientific">Schistosoma curassoni</name>
    <dbReference type="NCBI Taxonomy" id="6186"/>
    <lineage>
        <taxon>Eukaryota</taxon>
        <taxon>Metazoa</taxon>
        <taxon>Spiralia</taxon>
        <taxon>Lophotrochozoa</taxon>
        <taxon>Platyhelminthes</taxon>
        <taxon>Trematoda</taxon>
        <taxon>Digenea</taxon>
        <taxon>Strigeidida</taxon>
        <taxon>Schistosomatoidea</taxon>
        <taxon>Schistosomatidae</taxon>
        <taxon>Schistosoma</taxon>
    </lineage>
</organism>
<evidence type="ECO:0000313" key="2">
    <source>
        <dbReference type="Proteomes" id="UP000279833"/>
    </source>
</evidence>
<proteinExistence type="predicted"/>
<evidence type="ECO:0000313" key="1">
    <source>
        <dbReference type="EMBL" id="VDO85046.1"/>
    </source>
</evidence>
<name>A0A183JME3_9TREM</name>
<protein>
    <submittedName>
        <fullName evidence="3">IMD domain-containing protein</fullName>
    </submittedName>
</protein>
<gene>
    <name evidence="1" type="ORF">SCUD_LOCUS3875</name>
</gene>
<evidence type="ECO:0000313" key="3">
    <source>
        <dbReference type="WBParaSite" id="SCUD_0000387501-mRNA-1"/>
    </source>
</evidence>
<dbReference type="WBParaSite" id="SCUD_0000387501-mRNA-1">
    <property type="protein sequence ID" value="SCUD_0000387501-mRNA-1"/>
    <property type="gene ID" value="SCUD_0000387501"/>
</dbReference>
<reference evidence="3" key="1">
    <citation type="submission" date="2016-06" db="UniProtKB">
        <authorList>
            <consortium name="WormBaseParasite"/>
        </authorList>
    </citation>
    <scope>IDENTIFICATION</scope>
</reference>
<dbReference type="EMBL" id="UZAK01004657">
    <property type="protein sequence ID" value="VDO85046.1"/>
    <property type="molecule type" value="Genomic_DNA"/>
</dbReference>
<accession>A0A183JME3</accession>
<sequence>MRALSPISSLIAELVSTKGQLSLGFGLTLLKTRYKE</sequence>
<dbReference type="AlphaFoldDB" id="A0A183JME3"/>